<proteinExistence type="predicted"/>
<comment type="caution">
    <text evidence="1">The sequence shown here is derived from an EMBL/GenBank/DDBJ whole genome shotgun (WGS) entry which is preliminary data.</text>
</comment>
<dbReference type="AlphaFoldDB" id="A0AA88HHM6"/>
<gene>
    <name evidence="1" type="ORF">QYM36_010997</name>
</gene>
<evidence type="ECO:0000313" key="1">
    <source>
        <dbReference type="EMBL" id="KAK2712150.1"/>
    </source>
</evidence>
<organism evidence="1 2">
    <name type="scientific">Artemia franciscana</name>
    <name type="common">Brine shrimp</name>
    <name type="synonym">Artemia sanfranciscana</name>
    <dbReference type="NCBI Taxonomy" id="6661"/>
    <lineage>
        <taxon>Eukaryota</taxon>
        <taxon>Metazoa</taxon>
        <taxon>Ecdysozoa</taxon>
        <taxon>Arthropoda</taxon>
        <taxon>Crustacea</taxon>
        <taxon>Branchiopoda</taxon>
        <taxon>Anostraca</taxon>
        <taxon>Artemiidae</taxon>
        <taxon>Artemia</taxon>
    </lineage>
</organism>
<sequence length="182" mass="21083">MLRRRTFSNSRDCILGYLVQTWWTKLITTCTLDGRDTFCGMGVFSAVNPGLTVTLESIPRRQATAEEINSAGRIRIVYRNSNDSILSMMYYDLLLLYLQKRKEVKKQTRIDKRKSIEDKAEQAEEAAKKGKSRLVYKMKDSKGNVLTSEEQTNERWAERFENVLNPLRPPQTSHIQGHLYST</sequence>
<keyword evidence="2" id="KW-1185">Reference proteome</keyword>
<accession>A0AA88HHM6</accession>
<protein>
    <submittedName>
        <fullName evidence="1">Uncharacterized protein</fullName>
    </submittedName>
</protein>
<name>A0AA88HHM6_ARTSF</name>
<dbReference type="EMBL" id="JAVRJZ010000015">
    <property type="protein sequence ID" value="KAK2712150.1"/>
    <property type="molecule type" value="Genomic_DNA"/>
</dbReference>
<evidence type="ECO:0000313" key="2">
    <source>
        <dbReference type="Proteomes" id="UP001187531"/>
    </source>
</evidence>
<dbReference type="Proteomes" id="UP001187531">
    <property type="component" value="Unassembled WGS sequence"/>
</dbReference>
<reference evidence="1" key="1">
    <citation type="submission" date="2023-07" db="EMBL/GenBank/DDBJ databases">
        <title>Chromosome-level genome assembly of Artemia franciscana.</title>
        <authorList>
            <person name="Jo E."/>
        </authorList>
    </citation>
    <scope>NUCLEOTIDE SEQUENCE</scope>
    <source>
        <tissue evidence="1">Whole body</tissue>
    </source>
</reference>